<evidence type="ECO:0000313" key="7">
    <source>
        <dbReference type="EMBL" id="EGW31507.1"/>
    </source>
</evidence>
<gene>
    <name evidence="7" type="ORF">SPAPADRAFT_140002</name>
</gene>
<feature type="transmembrane region" description="Helical" evidence="5">
    <location>
        <begin position="473"/>
        <end position="492"/>
    </location>
</feature>
<protein>
    <submittedName>
        <fullName evidence="7">Ion transporter</fullName>
    </submittedName>
</protein>
<dbReference type="STRING" id="619300.G3AQG0"/>
<dbReference type="HOGENOM" id="CLU_008455_13_3_1"/>
<organism evidence="8">
    <name type="scientific">Spathaspora passalidarum (strain NRRL Y-27907 / 11-Y1)</name>
    <dbReference type="NCBI Taxonomy" id="619300"/>
    <lineage>
        <taxon>Eukaryota</taxon>
        <taxon>Fungi</taxon>
        <taxon>Dikarya</taxon>
        <taxon>Ascomycota</taxon>
        <taxon>Saccharomycotina</taxon>
        <taxon>Pichiomycetes</taxon>
        <taxon>Debaryomycetaceae</taxon>
        <taxon>Spathaspora</taxon>
    </lineage>
</organism>
<feature type="transmembrane region" description="Helical" evidence="5">
    <location>
        <begin position="215"/>
        <end position="236"/>
    </location>
</feature>
<dbReference type="PANTHER" id="PTHR23502">
    <property type="entry name" value="MAJOR FACILITATOR SUPERFAMILY"/>
    <property type="match status" value="1"/>
</dbReference>
<dbReference type="GO" id="GO:0000324">
    <property type="term" value="C:fungal-type vacuole"/>
    <property type="evidence" value="ECO:0007669"/>
    <property type="project" value="TreeGrafter"/>
</dbReference>
<dbReference type="InParanoid" id="G3AQG0"/>
<feature type="transmembrane region" description="Helical" evidence="5">
    <location>
        <begin position="504"/>
        <end position="522"/>
    </location>
</feature>
<evidence type="ECO:0000256" key="2">
    <source>
        <dbReference type="ARBA" id="ARBA00022692"/>
    </source>
</evidence>
<dbReference type="Pfam" id="PF07690">
    <property type="entry name" value="MFS_1"/>
    <property type="match status" value="1"/>
</dbReference>
<feature type="transmembrane region" description="Helical" evidence="5">
    <location>
        <begin position="433"/>
        <end position="461"/>
    </location>
</feature>
<keyword evidence="8" id="KW-1185">Reference proteome</keyword>
<dbReference type="SUPFAM" id="SSF103473">
    <property type="entry name" value="MFS general substrate transporter"/>
    <property type="match status" value="1"/>
</dbReference>
<feature type="transmembrane region" description="Helical" evidence="5">
    <location>
        <begin position="186"/>
        <end position="203"/>
    </location>
</feature>
<feature type="domain" description="Major facilitator superfamily (MFS) profile" evidence="6">
    <location>
        <begin position="64"/>
        <end position="527"/>
    </location>
</feature>
<dbReference type="RefSeq" id="XP_007376285.1">
    <property type="nucleotide sequence ID" value="XM_007376223.1"/>
</dbReference>
<dbReference type="OrthoDB" id="5215911at2759"/>
<dbReference type="Gene3D" id="1.20.1250.20">
    <property type="entry name" value="MFS general substrate transporter like domains"/>
    <property type="match status" value="1"/>
</dbReference>
<accession>G3AQG0</accession>
<feature type="transmembrane region" description="Helical" evidence="5">
    <location>
        <begin position="408"/>
        <end position="427"/>
    </location>
</feature>
<dbReference type="GO" id="GO:0022857">
    <property type="term" value="F:transmembrane transporter activity"/>
    <property type="evidence" value="ECO:0007669"/>
    <property type="project" value="InterPro"/>
</dbReference>
<dbReference type="GO" id="GO:0005886">
    <property type="term" value="C:plasma membrane"/>
    <property type="evidence" value="ECO:0007669"/>
    <property type="project" value="TreeGrafter"/>
</dbReference>
<dbReference type="PROSITE" id="PS50850">
    <property type="entry name" value="MFS"/>
    <property type="match status" value="1"/>
</dbReference>
<feature type="transmembrane region" description="Helical" evidence="5">
    <location>
        <begin position="320"/>
        <end position="344"/>
    </location>
</feature>
<keyword evidence="4 5" id="KW-0472">Membrane</keyword>
<sequence>MSDLEQQYSISEPEMVPGTIQLIDVLGNLNVKKNEESGNIILQPQPTSNINDPLRWSKFKKNFQFFLVWIWCFMFAVTTNFYGPLFDVWVEDLSCTYDQLGISVAICFMFLGVGVLIVQPTALKLGKRFTYLSCTVLGIIGCVLGAKANTIGNIYLYQAFTGFAAAPVDSLAEITSTDIYFQHERSTAFGLVILALYAGSYLGPVACGYVVDGIGWRWCFYLQIIIYVVIFFFFLFTMEETSFRRDSDAEDEFEEAIITQTKSPKMQNITSIKEEIDENSIDNSSIDESIPKLTYKQRMRIIHTEYNDPRSWLCIFYRPFFLVTFPAVMWGGLVYGAQMMWLSLIGNSQSIIYGADPYNFSANGIGLTNLGAFGGCVFGMLYGGYFVDWSTIKLATRNNGILEPEFRLYSMIVPTIINAAGLLAYGLGSAYGAHWAISVVIGQGFLGFAMGSSGSICLTYAVDCYHKLASESIVLILFIRNMIGMIFCFVFMPWLDGCGLKLTTWLMFMLAILINGSFVVLVKWGKDLRRWTAPSYAKYSNPKFGELFK</sequence>
<proteinExistence type="predicted"/>
<evidence type="ECO:0000256" key="4">
    <source>
        <dbReference type="ARBA" id="ARBA00023136"/>
    </source>
</evidence>
<name>G3AQG0_SPAPN</name>
<evidence type="ECO:0000313" key="8">
    <source>
        <dbReference type="Proteomes" id="UP000000709"/>
    </source>
</evidence>
<evidence type="ECO:0000256" key="1">
    <source>
        <dbReference type="ARBA" id="ARBA00004141"/>
    </source>
</evidence>
<dbReference type="EMBL" id="GL996503">
    <property type="protein sequence ID" value="EGW31507.1"/>
    <property type="molecule type" value="Genomic_DNA"/>
</dbReference>
<feature type="transmembrane region" description="Helical" evidence="5">
    <location>
        <begin position="65"/>
        <end position="85"/>
    </location>
</feature>
<dbReference type="GeneID" id="18870261"/>
<dbReference type="AlphaFoldDB" id="G3AQG0"/>
<dbReference type="Proteomes" id="UP000000709">
    <property type="component" value="Unassembled WGS sequence"/>
</dbReference>
<keyword evidence="3 5" id="KW-1133">Transmembrane helix</keyword>
<dbReference type="OMA" id="WLTIMAY"/>
<reference evidence="7 8" key="1">
    <citation type="journal article" date="2011" name="Proc. Natl. Acad. Sci. U.S.A.">
        <title>Comparative genomics of xylose-fermenting fungi for enhanced biofuel production.</title>
        <authorList>
            <person name="Wohlbach D.J."/>
            <person name="Kuo A."/>
            <person name="Sato T.K."/>
            <person name="Potts K.M."/>
            <person name="Salamov A.A."/>
            <person name="LaButti K.M."/>
            <person name="Sun H."/>
            <person name="Clum A."/>
            <person name="Pangilinan J.L."/>
            <person name="Lindquist E.A."/>
            <person name="Lucas S."/>
            <person name="Lapidus A."/>
            <person name="Jin M."/>
            <person name="Gunawan C."/>
            <person name="Balan V."/>
            <person name="Dale B.E."/>
            <person name="Jeffries T.W."/>
            <person name="Zinkel R."/>
            <person name="Barry K.W."/>
            <person name="Grigoriev I.V."/>
            <person name="Gasch A.P."/>
        </authorList>
    </citation>
    <scope>NUCLEOTIDE SEQUENCE [LARGE SCALE GENOMIC DNA]</scope>
    <source>
        <strain evidence="8">NRRL Y-27907 / 11-Y1</strain>
    </source>
</reference>
<dbReference type="KEGG" id="spaa:SPAPADRAFT_140002"/>
<dbReference type="InterPro" id="IPR036259">
    <property type="entry name" value="MFS_trans_sf"/>
</dbReference>
<evidence type="ECO:0000256" key="3">
    <source>
        <dbReference type="ARBA" id="ARBA00022989"/>
    </source>
</evidence>
<feature type="transmembrane region" description="Helical" evidence="5">
    <location>
        <begin position="364"/>
        <end position="387"/>
    </location>
</feature>
<dbReference type="InterPro" id="IPR020846">
    <property type="entry name" value="MFS_dom"/>
</dbReference>
<feature type="transmembrane region" description="Helical" evidence="5">
    <location>
        <begin position="97"/>
        <end position="117"/>
    </location>
</feature>
<comment type="subcellular location">
    <subcellularLocation>
        <location evidence="1">Membrane</location>
        <topology evidence="1">Multi-pass membrane protein</topology>
    </subcellularLocation>
</comment>
<dbReference type="InterPro" id="IPR011701">
    <property type="entry name" value="MFS"/>
</dbReference>
<evidence type="ECO:0000256" key="5">
    <source>
        <dbReference type="SAM" id="Phobius"/>
    </source>
</evidence>
<dbReference type="eggNOG" id="KOG0255">
    <property type="taxonomic scope" value="Eukaryota"/>
</dbReference>
<keyword evidence="2 5" id="KW-0812">Transmembrane</keyword>
<dbReference type="PANTHER" id="PTHR23502:SF34">
    <property type="entry name" value="PROTEIN HOL1"/>
    <property type="match status" value="1"/>
</dbReference>
<evidence type="ECO:0000259" key="6">
    <source>
        <dbReference type="PROSITE" id="PS50850"/>
    </source>
</evidence>